<feature type="region of interest" description="Disordered" evidence="8">
    <location>
        <begin position="176"/>
        <end position="222"/>
    </location>
</feature>
<feature type="compositionally biased region" description="Polar residues" evidence="8">
    <location>
        <begin position="191"/>
        <end position="200"/>
    </location>
</feature>
<dbReference type="AlphaFoldDB" id="A0A836IS17"/>
<keyword evidence="5 7" id="KW-0378">Hydrolase</keyword>
<dbReference type="GeneID" id="94289388"/>
<evidence type="ECO:0000256" key="1">
    <source>
        <dbReference type="ARBA" id="ARBA00000707"/>
    </source>
</evidence>
<evidence type="ECO:0000256" key="6">
    <source>
        <dbReference type="ARBA" id="ARBA00022807"/>
    </source>
</evidence>
<reference evidence="10 11" key="1">
    <citation type="submission" date="2021-02" db="EMBL/GenBank/DDBJ databases">
        <title>Porcisia hertigi Genome sequencing and assembly.</title>
        <authorList>
            <person name="Almutairi H."/>
            <person name="Gatherer D."/>
        </authorList>
    </citation>
    <scope>NUCLEOTIDE SEQUENCE [LARGE SCALE GENOMIC DNA]</scope>
    <source>
        <strain evidence="10 11">C119</strain>
    </source>
</reference>
<dbReference type="EMBL" id="JAFJZO010000027">
    <property type="protein sequence ID" value="KAG5501478.1"/>
    <property type="molecule type" value="Genomic_DNA"/>
</dbReference>
<evidence type="ECO:0000313" key="10">
    <source>
        <dbReference type="EMBL" id="KAG5501478.1"/>
    </source>
</evidence>
<dbReference type="PANTHER" id="PTHR21646:SF24">
    <property type="entry name" value="UBIQUITIN CARBOXYL-TERMINAL HYDROLASE"/>
    <property type="match status" value="1"/>
</dbReference>
<evidence type="ECO:0000313" key="11">
    <source>
        <dbReference type="Proteomes" id="UP000674318"/>
    </source>
</evidence>
<proteinExistence type="inferred from homology"/>
<evidence type="ECO:0000256" key="8">
    <source>
        <dbReference type="SAM" id="MobiDB-lite"/>
    </source>
</evidence>
<evidence type="ECO:0000256" key="4">
    <source>
        <dbReference type="ARBA" id="ARBA00022786"/>
    </source>
</evidence>
<dbReference type="GO" id="GO:0016579">
    <property type="term" value="P:protein deubiquitination"/>
    <property type="evidence" value="ECO:0007669"/>
    <property type="project" value="InterPro"/>
</dbReference>
<dbReference type="GO" id="GO:0004843">
    <property type="term" value="F:cysteine-type deubiquitinase activity"/>
    <property type="evidence" value="ECO:0007669"/>
    <property type="project" value="UniProtKB-UniRule"/>
</dbReference>
<dbReference type="InterPro" id="IPR038765">
    <property type="entry name" value="Papain-like_cys_pep_sf"/>
</dbReference>
<keyword evidence="3 7" id="KW-0645">Protease</keyword>
<dbReference type="InterPro" id="IPR050185">
    <property type="entry name" value="Ub_carboxyl-term_hydrolase"/>
</dbReference>
<dbReference type="OrthoDB" id="292964at2759"/>
<dbReference type="PROSITE" id="PS00973">
    <property type="entry name" value="USP_2"/>
    <property type="match status" value="1"/>
</dbReference>
<dbReference type="CDD" id="cd02674">
    <property type="entry name" value="Peptidase_C19R"/>
    <property type="match status" value="1"/>
</dbReference>
<dbReference type="InterPro" id="IPR028889">
    <property type="entry name" value="USP"/>
</dbReference>
<organism evidence="10 11">
    <name type="scientific">Porcisia hertigi</name>
    <dbReference type="NCBI Taxonomy" id="2761500"/>
    <lineage>
        <taxon>Eukaryota</taxon>
        <taxon>Discoba</taxon>
        <taxon>Euglenozoa</taxon>
        <taxon>Kinetoplastea</taxon>
        <taxon>Metakinetoplastina</taxon>
        <taxon>Trypanosomatida</taxon>
        <taxon>Trypanosomatidae</taxon>
        <taxon>Leishmaniinae</taxon>
        <taxon>Porcisia</taxon>
    </lineage>
</organism>
<dbReference type="RefSeq" id="XP_067756101.1">
    <property type="nucleotide sequence ID" value="XM_067899311.1"/>
</dbReference>
<sequence length="573" mass="65593">MFKLDKKIPYEEFLRTITYHAENYEIEVTKPYQKYHIVQELIAKARDEERQQRYSQAYYFVRRCLFIFNRNQKSRDFIEKYPHAIAIYKEARDFAARLVSDKLPKEYKDSIDEIDRSEAERRRIVALQLEPDEYSGGNENFSWAADMHSTRQQKLLLSENNSVNELLQRLNHASIPDKQRTTSHGHPSGPLDSQPTSIATYPSELSPKLERPESPGSNTRSLTSCSPYTNCILNPTDAPLTKPRRGIVNLGNTCYMNSVLQVLNSTPLGQYFLTADYISHLVTTKGKLTHLTNAFCFVIRELNRVDCDYSVSTSQLKLTLGDYYEGFRNSSQQDANEFLRVVLDGIHGALNLNESNQTIFREIDNSKGTDEELAHHYWAQYCQRNSSVVVDYCSFQERSTILCPSCGHQSRSFNVCLSIEISIPSTQSKVSLDDCFAAYCREEILDDNSMYMCPNCHQKVNARKQMSFYSVPSVLFITLKRFRSYGSFTTASKVNSSVFFSKTLSVAPYMCSNFSKTEYHLVGIVNHQGNMHGGHYTADAVGVDGVWCNFSDERVTKVDVADNKQAYILCYVH</sequence>
<comment type="similarity">
    <text evidence="2 7">Belongs to the peptidase C19 family.</text>
</comment>
<dbReference type="PROSITE" id="PS50235">
    <property type="entry name" value="USP_3"/>
    <property type="match status" value="1"/>
</dbReference>
<keyword evidence="11" id="KW-1185">Reference proteome</keyword>
<dbReference type="Pfam" id="PF00443">
    <property type="entry name" value="UCH"/>
    <property type="match status" value="1"/>
</dbReference>
<evidence type="ECO:0000259" key="9">
    <source>
        <dbReference type="PROSITE" id="PS50235"/>
    </source>
</evidence>
<dbReference type="SUPFAM" id="SSF54001">
    <property type="entry name" value="Cysteine proteinases"/>
    <property type="match status" value="1"/>
</dbReference>
<evidence type="ECO:0000256" key="5">
    <source>
        <dbReference type="ARBA" id="ARBA00022801"/>
    </source>
</evidence>
<keyword evidence="4 7" id="KW-0833">Ubl conjugation pathway</keyword>
<dbReference type="EC" id="3.4.19.12" evidence="7"/>
<keyword evidence="6 7" id="KW-0788">Thiol protease</keyword>
<dbReference type="InterPro" id="IPR001394">
    <property type="entry name" value="Peptidase_C19_UCH"/>
</dbReference>
<protein>
    <recommendedName>
        <fullName evidence="7">Ubiquitin carboxyl-terminal hydrolase</fullName>
        <ecNumber evidence="7">3.4.19.12</ecNumber>
    </recommendedName>
</protein>
<comment type="catalytic activity">
    <reaction evidence="1 7">
        <text>Thiol-dependent hydrolysis of ester, thioester, amide, peptide and isopeptide bonds formed by the C-terminal Gly of ubiquitin (a 76-residue protein attached to proteins as an intracellular targeting signal).</text>
        <dbReference type="EC" id="3.4.19.12"/>
    </reaction>
</comment>
<dbReference type="KEGG" id="phet:94289388"/>
<evidence type="ECO:0000256" key="7">
    <source>
        <dbReference type="RuleBase" id="RU366025"/>
    </source>
</evidence>
<gene>
    <name evidence="10" type="ORF">JKF63_03307</name>
</gene>
<evidence type="ECO:0000256" key="2">
    <source>
        <dbReference type="ARBA" id="ARBA00009085"/>
    </source>
</evidence>
<dbReference type="PROSITE" id="PS00972">
    <property type="entry name" value="USP_1"/>
    <property type="match status" value="1"/>
</dbReference>
<comment type="caution">
    <text evidence="10">The sequence shown here is derived from an EMBL/GenBank/DDBJ whole genome shotgun (WGS) entry which is preliminary data.</text>
</comment>
<name>A0A836IS17_9TRYP</name>
<evidence type="ECO:0000256" key="3">
    <source>
        <dbReference type="ARBA" id="ARBA00022670"/>
    </source>
</evidence>
<dbReference type="GO" id="GO:0006508">
    <property type="term" value="P:proteolysis"/>
    <property type="evidence" value="ECO:0007669"/>
    <property type="project" value="UniProtKB-KW"/>
</dbReference>
<dbReference type="PANTHER" id="PTHR21646">
    <property type="entry name" value="UBIQUITIN CARBOXYL-TERMINAL HYDROLASE"/>
    <property type="match status" value="1"/>
</dbReference>
<dbReference type="Gene3D" id="3.90.70.10">
    <property type="entry name" value="Cysteine proteinases"/>
    <property type="match status" value="1"/>
</dbReference>
<feature type="domain" description="USP" evidence="9">
    <location>
        <begin position="245"/>
        <end position="573"/>
    </location>
</feature>
<dbReference type="Proteomes" id="UP000674318">
    <property type="component" value="Unassembled WGS sequence"/>
</dbReference>
<dbReference type="InterPro" id="IPR018200">
    <property type="entry name" value="USP_CS"/>
</dbReference>
<accession>A0A836IS17</accession>